<feature type="signal peptide" evidence="1">
    <location>
        <begin position="1"/>
        <end position="26"/>
    </location>
</feature>
<feature type="chain" id="PRO_5009133850" description="Cell wall protein" evidence="1">
    <location>
        <begin position="27"/>
        <end position="320"/>
    </location>
</feature>
<keyword evidence="3" id="KW-1185">Reference proteome</keyword>
<dbReference type="AlphaFoldDB" id="A0A1E3PHI7"/>
<dbReference type="Proteomes" id="UP000095009">
    <property type="component" value="Unassembled WGS sequence"/>
</dbReference>
<keyword evidence="1" id="KW-0732">Signal</keyword>
<dbReference type="OrthoDB" id="4094064at2759"/>
<evidence type="ECO:0000256" key="1">
    <source>
        <dbReference type="SAM" id="SignalP"/>
    </source>
</evidence>
<accession>A0A1E3PHI7</accession>
<proteinExistence type="predicted"/>
<gene>
    <name evidence="2" type="ORF">NADFUDRAFT_83034</name>
</gene>
<dbReference type="EMBL" id="KV454410">
    <property type="protein sequence ID" value="ODQ64871.1"/>
    <property type="molecule type" value="Genomic_DNA"/>
</dbReference>
<reference evidence="2 3" key="1">
    <citation type="journal article" date="2016" name="Proc. Natl. Acad. Sci. U.S.A.">
        <title>Comparative genomics of biotechnologically important yeasts.</title>
        <authorList>
            <person name="Riley R."/>
            <person name="Haridas S."/>
            <person name="Wolfe K.H."/>
            <person name="Lopes M.R."/>
            <person name="Hittinger C.T."/>
            <person name="Goeker M."/>
            <person name="Salamov A.A."/>
            <person name="Wisecaver J.H."/>
            <person name="Long T.M."/>
            <person name="Calvey C.H."/>
            <person name="Aerts A.L."/>
            <person name="Barry K.W."/>
            <person name="Choi C."/>
            <person name="Clum A."/>
            <person name="Coughlan A.Y."/>
            <person name="Deshpande S."/>
            <person name="Douglass A.P."/>
            <person name="Hanson S.J."/>
            <person name="Klenk H.-P."/>
            <person name="LaButti K.M."/>
            <person name="Lapidus A."/>
            <person name="Lindquist E.A."/>
            <person name="Lipzen A.M."/>
            <person name="Meier-Kolthoff J.P."/>
            <person name="Ohm R.A."/>
            <person name="Otillar R.P."/>
            <person name="Pangilinan J.L."/>
            <person name="Peng Y."/>
            <person name="Rokas A."/>
            <person name="Rosa C.A."/>
            <person name="Scheuner C."/>
            <person name="Sibirny A.A."/>
            <person name="Slot J.C."/>
            <person name="Stielow J.B."/>
            <person name="Sun H."/>
            <person name="Kurtzman C.P."/>
            <person name="Blackwell M."/>
            <person name="Grigoriev I.V."/>
            <person name="Jeffries T.W."/>
        </authorList>
    </citation>
    <scope>NUCLEOTIDE SEQUENCE [LARGE SCALE GENOMIC DNA]</scope>
    <source>
        <strain evidence="2 3">DSM 6958</strain>
    </source>
</reference>
<organism evidence="2 3">
    <name type="scientific">Nadsonia fulvescens var. elongata DSM 6958</name>
    <dbReference type="NCBI Taxonomy" id="857566"/>
    <lineage>
        <taxon>Eukaryota</taxon>
        <taxon>Fungi</taxon>
        <taxon>Dikarya</taxon>
        <taxon>Ascomycota</taxon>
        <taxon>Saccharomycotina</taxon>
        <taxon>Dipodascomycetes</taxon>
        <taxon>Dipodascales</taxon>
        <taxon>Dipodascales incertae sedis</taxon>
        <taxon>Nadsonia</taxon>
    </lineage>
</organism>
<name>A0A1E3PHI7_9ASCO</name>
<protein>
    <recommendedName>
        <fullName evidence="4">Cell wall protein</fullName>
    </recommendedName>
</protein>
<evidence type="ECO:0000313" key="3">
    <source>
        <dbReference type="Proteomes" id="UP000095009"/>
    </source>
</evidence>
<evidence type="ECO:0008006" key="4">
    <source>
        <dbReference type="Google" id="ProtNLM"/>
    </source>
</evidence>
<sequence>MQIKSQSSRLATLAALLALAPASTTAQNPIVASIANGISQGIVDARSSGVPSAEASAEISSLMAAFTGNTDVANVLNSAVSVVVGGINTSNLVELAQQAMSSFAAFSDSDNFKTVDAMISAKGSNYDLDQALINVESNLAPVFALITPQIEALPSNAQVDGAVNSVLVIGAGLAAQVGSIVSQSVTASIVTSVSDVGGDTASSAVAKASSAVAKASSAVESAMSLAESNSSAAASSADESASAAISSADESASAAVSSAAESASAAISSARASVSAAISSARASLSATVSASENDANNARALSGAFVMGGAAIAVANYLL</sequence>
<evidence type="ECO:0000313" key="2">
    <source>
        <dbReference type="EMBL" id="ODQ64871.1"/>
    </source>
</evidence>